<sequence>MRAKKAINGRASLCASAVATSTGAIAAGKVFGRAPRIQVARDVIDLSLARAPFRQVLYGQLYQYQSKGLLRRREILLVWRRHQGC</sequence>
<dbReference type="EMBL" id="CAFAAR010000005">
    <property type="protein sequence ID" value="CAB4795329.1"/>
    <property type="molecule type" value="Genomic_DNA"/>
</dbReference>
<dbReference type="AlphaFoldDB" id="A0A6J6XFX8"/>
<gene>
    <name evidence="1" type="ORF">UFOPK3056_00138</name>
</gene>
<protein>
    <submittedName>
        <fullName evidence="1">Unannotated protein</fullName>
    </submittedName>
</protein>
<evidence type="ECO:0000313" key="1">
    <source>
        <dbReference type="EMBL" id="CAB4795329.1"/>
    </source>
</evidence>
<accession>A0A6J6XFX8</accession>
<reference evidence="1" key="1">
    <citation type="submission" date="2020-05" db="EMBL/GenBank/DDBJ databases">
        <authorList>
            <person name="Chiriac C."/>
            <person name="Salcher M."/>
            <person name="Ghai R."/>
            <person name="Kavagutti S V."/>
        </authorList>
    </citation>
    <scope>NUCLEOTIDE SEQUENCE</scope>
</reference>
<organism evidence="1">
    <name type="scientific">freshwater metagenome</name>
    <dbReference type="NCBI Taxonomy" id="449393"/>
    <lineage>
        <taxon>unclassified sequences</taxon>
        <taxon>metagenomes</taxon>
        <taxon>ecological metagenomes</taxon>
    </lineage>
</organism>
<name>A0A6J6XFX8_9ZZZZ</name>
<proteinExistence type="predicted"/>